<protein>
    <submittedName>
        <fullName evidence="1">Uncharacterized protein</fullName>
    </submittedName>
</protein>
<organism evidence="1 2">
    <name type="scientific">Carya illinoinensis</name>
    <name type="common">Pecan</name>
    <dbReference type="NCBI Taxonomy" id="32201"/>
    <lineage>
        <taxon>Eukaryota</taxon>
        <taxon>Viridiplantae</taxon>
        <taxon>Streptophyta</taxon>
        <taxon>Embryophyta</taxon>
        <taxon>Tracheophyta</taxon>
        <taxon>Spermatophyta</taxon>
        <taxon>Magnoliopsida</taxon>
        <taxon>eudicotyledons</taxon>
        <taxon>Gunneridae</taxon>
        <taxon>Pentapetalae</taxon>
        <taxon>rosids</taxon>
        <taxon>fabids</taxon>
        <taxon>Fagales</taxon>
        <taxon>Juglandaceae</taxon>
        <taxon>Carya</taxon>
    </lineage>
</organism>
<dbReference type="EMBL" id="CM031815">
    <property type="protein sequence ID" value="KAG6647513.1"/>
    <property type="molecule type" value="Genomic_DNA"/>
</dbReference>
<gene>
    <name evidence="1" type="ORF">CIPAW_07G084100</name>
</gene>
<evidence type="ECO:0000313" key="1">
    <source>
        <dbReference type="EMBL" id="KAG6647513.1"/>
    </source>
</evidence>
<dbReference type="AlphaFoldDB" id="A0A8T1Q0Z7"/>
<reference evidence="1" key="1">
    <citation type="submission" date="2020-12" db="EMBL/GenBank/DDBJ databases">
        <title>WGS assembly of Carya illinoinensis cv. Pawnee.</title>
        <authorList>
            <person name="Platts A."/>
            <person name="Shu S."/>
            <person name="Wright S."/>
            <person name="Barry K."/>
            <person name="Edger P."/>
            <person name="Pires J.C."/>
            <person name="Schmutz J."/>
        </authorList>
    </citation>
    <scope>NUCLEOTIDE SEQUENCE</scope>
    <source>
        <tissue evidence="1">Leaf</tissue>
    </source>
</reference>
<name>A0A8T1Q0Z7_CARIL</name>
<comment type="caution">
    <text evidence="1">The sequence shown here is derived from an EMBL/GenBank/DDBJ whole genome shotgun (WGS) entry which is preliminary data.</text>
</comment>
<evidence type="ECO:0000313" key="2">
    <source>
        <dbReference type="Proteomes" id="UP000811609"/>
    </source>
</evidence>
<accession>A0A8T1Q0Z7</accession>
<proteinExistence type="predicted"/>
<dbReference type="Proteomes" id="UP000811609">
    <property type="component" value="Chromosome 7"/>
</dbReference>
<sequence>MPQLLSQRLSRNRWHWFGSRGLIPHISVVSLFQCNAESLSSSKNDGALSLGERISADFKVQKMWCLKMMKI</sequence>
<keyword evidence="2" id="KW-1185">Reference proteome</keyword>